<dbReference type="FunFam" id="3.40.309.10:FF:000003">
    <property type="entry name" value="Aldehyde dehydrogenase"/>
    <property type="match status" value="1"/>
</dbReference>
<dbReference type="InterPro" id="IPR012394">
    <property type="entry name" value="Aldehyde_DH_NAD(P)"/>
</dbReference>
<comment type="similarity">
    <text evidence="1 4 7">Belongs to the aldehyde dehydrogenase family.</text>
</comment>
<dbReference type="SUPFAM" id="SSF53720">
    <property type="entry name" value="ALDH-like"/>
    <property type="match status" value="1"/>
</dbReference>
<evidence type="ECO:0000256" key="5">
    <source>
        <dbReference type="PIRSR" id="PIRSR036492-1"/>
    </source>
</evidence>
<dbReference type="eggNOG" id="COG1012">
    <property type="taxonomic scope" value="Bacteria"/>
</dbReference>
<keyword evidence="2 4" id="KW-0560">Oxidoreductase</keyword>
<dbReference type="PANTHER" id="PTHR43570:SF20">
    <property type="entry name" value="ALDEHYDE DEHYDROGENASE ALDX-RELATED"/>
    <property type="match status" value="1"/>
</dbReference>
<accession>A5MZC5</accession>
<gene>
    <name evidence="9" type="ordered locus">CKL_2209</name>
</gene>
<feature type="active site" evidence="5 6">
    <location>
        <position position="218"/>
    </location>
</feature>
<dbReference type="FunFam" id="3.40.605.10:FF:000004">
    <property type="entry name" value="Aldehyde dehydrogenase"/>
    <property type="match status" value="1"/>
</dbReference>
<evidence type="ECO:0000259" key="8">
    <source>
        <dbReference type="Pfam" id="PF00171"/>
    </source>
</evidence>
<name>A5MZC5_CLOK5</name>
<evidence type="ECO:0000256" key="3">
    <source>
        <dbReference type="ARBA" id="ARBA00023027"/>
    </source>
</evidence>
<proteinExistence type="inferred from homology"/>
<dbReference type="PANTHER" id="PTHR43570">
    <property type="entry name" value="ALDEHYDE DEHYDROGENASE"/>
    <property type="match status" value="1"/>
</dbReference>
<feature type="active site" evidence="5">
    <location>
        <position position="252"/>
    </location>
</feature>
<dbReference type="AlphaFoldDB" id="A5MZC5"/>
<feature type="domain" description="Aldehyde dehydrogenase" evidence="8">
    <location>
        <begin position="24"/>
        <end position="440"/>
    </location>
</feature>
<dbReference type="InterPro" id="IPR016161">
    <property type="entry name" value="Ald_DH/histidinol_DH"/>
</dbReference>
<dbReference type="InterPro" id="IPR015590">
    <property type="entry name" value="Aldehyde_DH_dom"/>
</dbReference>
<keyword evidence="3" id="KW-0520">NAD</keyword>
<dbReference type="RefSeq" id="WP_012102549.1">
    <property type="nucleotide sequence ID" value="NC_009706.1"/>
</dbReference>
<dbReference type="KEGG" id="ckl:CKL_2209"/>
<dbReference type="PIRSF" id="PIRSF036492">
    <property type="entry name" value="ALDH"/>
    <property type="match status" value="1"/>
</dbReference>
<dbReference type="InterPro" id="IPR016163">
    <property type="entry name" value="Ald_DH_C"/>
</dbReference>
<evidence type="ECO:0000256" key="1">
    <source>
        <dbReference type="ARBA" id="ARBA00009986"/>
    </source>
</evidence>
<organism evidence="9 10">
    <name type="scientific">Clostridium kluyveri (strain ATCC 8527 / DSM 555 / NBRC 12016 / NCIMB 10680 / K1)</name>
    <dbReference type="NCBI Taxonomy" id="431943"/>
    <lineage>
        <taxon>Bacteria</taxon>
        <taxon>Bacillati</taxon>
        <taxon>Bacillota</taxon>
        <taxon>Clostridia</taxon>
        <taxon>Eubacteriales</taxon>
        <taxon>Clostridiaceae</taxon>
        <taxon>Clostridium</taxon>
    </lineage>
</organism>
<reference evidence="9 10" key="1">
    <citation type="journal article" date="2008" name="Proc. Natl. Acad. Sci. U.S.A.">
        <title>The genome of Clostridium kluyveri, a strict anaerobe with unique metabolic features.</title>
        <authorList>
            <person name="Seedorf H."/>
            <person name="Fricke W.F."/>
            <person name="Veith B."/>
            <person name="Brueggemann H."/>
            <person name="Liesegang H."/>
            <person name="Strittmatter A."/>
            <person name="Miethke M."/>
            <person name="Buckel W."/>
            <person name="Hinderberger J."/>
            <person name="Li F."/>
            <person name="Hagemeier C."/>
            <person name="Thauer R.K."/>
            <person name="Gottschalk G."/>
        </authorList>
    </citation>
    <scope>NUCLEOTIDE SEQUENCE [LARGE SCALE GENOMIC DNA]</scope>
    <source>
        <strain evidence="10">ATCC 8527 / DSM 555 / NCIMB 10680</strain>
    </source>
</reference>
<dbReference type="HOGENOM" id="CLU_005391_3_1_9"/>
<dbReference type="InterPro" id="IPR029510">
    <property type="entry name" value="Ald_DH_CS_GLU"/>
</dbReference>
<evidence type="ECO:0000256" key="4">
    <source>
        <dbReference type="PIRNR" id="PIRNR036492"/>
    </source>
</evidence>
<dbReference type="EMBL" id="CP000673">
    <property type="protein sequence ID" value="EDK34221.1"/>
    <property type="molecule type" value="Genomic_DNA"/>
</dbReference>
<dbReference type="InterPro" id="IPR016162">
    <property type="entry name" value="Ald_DH_N"/>
</dbReference>
<dbReference type="CDD" id="cd07134">
    <property type="entry name" value="ALDH_AlkH-like"/>
    <property type="match status" value="1"/>
</dbReference>
<dbReference type="GO" id="GO:0006081">
    <property type="term" value="P:aldehyde metabolic process"/>
    <property type="evidence" value="ECO:0007669"/>
    <property type="project" value="InterPro"/>
</dbReference>
<dbReference type="Gene3D" id="3.40.309.10">
    <property type="entry name" value="Aldehyde Dehydrogenase, Chain A, domain 2"/>
    <property type="match status" value="1"/>
</dbReference>
<evidence type="ECO:0000256" key="6">
    <source>
        <dbReference type="PROSITE-ProRule" id="PRU10007"/>
    </source>
</evidence>
<dbReference type="Gene3D" id="3.40.605.10">
    <property type="entry name" value="Aldehyde Dehydrogenase, Chain A, domain 1"/>
    <property type="match status" value="1"/>
</dbReference>
<evidence type="ECO:0000313" key="9">
    <source>
        <dbReference type="EMBL" id="EDK34221.1"/>
    </source>
</evidence>
<evidence type="ECO:0000256" key="7">
    <source>
        <dbReference type="RuleBase" id="RU003345"/>
    </source>
</evidence>
<evidence type="ECO:0000313" key="10">
    <source>
        <dbReference type="Proteomes" id="UP000002411"/>
    </source>
</evidence>
<dbReference type="GO" id="GO:0005737">
    <property type="term" value="C:cytoplasm"/>
    <property type="evidence" value="ECO:0007669"/>
    <property type="project" value="TreeGrafter"/>
</dbReference>
<dbReference type="PROSITE" id="PS00687">
    <property type="entry name" value="ALDEHYDE_DEHYDR_GLU"/>
    <property type="match status" value="1"/>
</dbReference>
<dbReference type="Proteomes" id="UP000002411">
    <property type="component" value="Chromosome"/>
</dbReference>
<dbReference type="STRING" id="431943.CKL_2209"/>
<dbReference type="GO" id="GO:0004029">
    <property type="term" value="F:aldehyde dehydrogenase (NAD+) activity"/>
    <property type="evidence" value="ECO:0007669"/>
    <property type="project" value="TreeGrafter"/>
</dbReference>
<evidence type="ECO:0000256" key="2">
    <source>
        <dbReference type="ARBA" id="ARBA00023002"/>
    </source>
</evidence>
<dbReference type="Pfam" id="PF00171">
    <property type="entry name" value="Aldedh"/>
    <property type="match status" value="1"/>
</dbReference>
<keyword evidence="10" id="KW-1185">Reference proteome</keyword>
<sequence>MDINLIEIKKEMDRIFNLQVNNKWKLRRSSARDRIKKLKMLKSYIINCMEEIEKALYDDFKKPGEEVLLTEIYPVIWEINHAMKNLHKWMKDKKVKTPITYFGAVCKIKYESKGVSLIISPWNFPFQLAISPLVSAIAAGNCVILKPSEYTPLTGNCIKKMISCIFQEDEVAVFEGDYRISKMLLEKPFENIFFTGSPTVGKMIMEAAAKNLATVTLELGGKSPVIIHPSANLDEAAGRIAWGKCLNAGQICVAPDYLLIPQNKEEVFTELMVKYIIQYYGTFKKDMDNLKYSRIITKEHFFRIKELVEEAVYKGAKIRCGGYFNECDNFIYPTIITNVDLNSKILEEEIFGPVLPIISYESMDEALEYIKSKPKPLVIYIFSRDKKAVNYLLDNTESGDAVINDVVVHAGNINLPFGGFNNSGIGKSHGYYGFMAFTHERSYMKQGKISLLSMVYPPFGTKTKKIIRKLIKYF</sequence>
<protein>
    <recommendedName>
        <fullName evidence="4">Aldehyde dehydrogenase</fullName>
    </recommendedName>
</protein>